<dbReference type="Proteomes" id="UP000474757">
    <property type="component" value="Unassembled WGS sequence"/>
</dbReference>
<dbReference type="RefSeq" id="WP_163892486.1">
    <property type="nucleotide sequence ID" value="NZ_JAAFYS010000002.1"/>
</dbReference>
<name>A0A6B2JSY9_9RHOB</name>
<dbReference type="GO" id="GO:0015689">
    <property type="term" value="P:molybdate ion transport"/>
    <property type="evidence" value="ECO:0007669"/>
    <property type="project" value="InterPro"/>
</dbReference>
<dbReference type="Pfam" id="PF13531">
    <property type="entry name" value="SBP_bac_11"/>
    <property type="match status" value="1"/>
</dbReference>
<evidence type="ECO:0000256" key="2">
    <source>
        <dbReference type="ARBA" id="ARBA00022505"/>
    </source>
</evidence>
<dbReference type="EMBL" id="JAAGAB010000002">
    <property type="protein sequence ID" value="NDV01130.1"/>
    <property type="molecule type" value="Genomic_DNA"/>
</dbReference>
<evidence type="ECO:0000256" key="1">
    <source>
        <dbReference type="ARBA" id="ARBA00009175"/>
    </source>
</evidence>
<comment type="subunit">
    <text evidence="5">The complex is composed of two ATP-binding proteins (ModC), two transmembrane proteins (ModB) and a solute-binding protein (ModA).</text>
</comment>
<comment type="caution">
    <text evidence="8">The sequence shown here is derived from an EMBL/GenBank/DDBJ whole genome shotgun (WGS) entry which is preliminary data.</text>
</comment>
<dbReference type="InterPro" id="IPR050682">
    <property type="entry name" value="ModA/WtpA"/>
</dbReference>
<evidence type="ECO:0000256" key="4">
    <source>
        <dbReference type="ARBA" id="ARBA00022729"/>
    </source>
</evidence>
<gene>
    <name evidence="8" type="primary">modA</name>
    <name evidence="8" type="ORF">GZA08_09150</name>
</gene>
<dbReference type="PIRSF" id="PIRSF004846">
    <property type="entry name" value="ModA"/>
    <property type="match status" value="1"/>
</dbReference>
<dbReference type="GO" id="GO:0030288">
    <property type="term" value="C:outer membrane-bounded periplasmic space"/>
    <property type="evidence" value="ECO:0007669"/>
    <property type="project" value="TreeGrafter"/>
</dbReference>
<organism evidence="8 9">
    <name type="scientific">Pseudoroseicyclus tamaricis</name>
    <dbReference type="NCBI Taxonomy" id="2705421"/>
    <lineage>
        <taxon>Bacteria</taxon>
        <taxon>Pseudomonadati</taxon>
        <taxon>Pseudomonadota</taxon>
        <taxon>Alphaproteobacteria</taxon>
        <taxon>Rhodobacterales</taxon>
        <taxon>Paracoccaceae</taxon>
        <taxon>Pseudoroseicyclus</taxon>
    </lineage>
</organism>
<dbReference type="NCBIfam" id="TIGR01256">
    <property type="entry name" value="modA"/>
    <property type="match status" value="1"/>
</dbReference>
<keyword evidence="9" id="KW-1185">Reference proteome</keyword>
<dbReference type="FunFam" id="3.40.190.10:FF:000035">
    <property type="entry name" value="Molybdate ABC transporter substrate-binding protein"/>
    <property type="match status" value="1"/>
</dbReference>
<dbReference type="GO" id="GO:0030973">
    <property type="term" value="F:molybdate ion binding"/>
    <property type="evidence" value="ECO:0007669"/>
    <property type="project" value="TreeGrafter"/>
</dbReference>
<keyword evidence="3 6" id="KW-0479">Metal-binding</keyword>
<dbReference type="PANTHER" id="PTHR30632">
    <property type="entry name" value="MOLYBDATE-BINDING PERIPLASMIC PROTEIN"/>
    <property type="match status" value="1"/>
</dbReference>
<dbReference type="GO" id="GO:1901359">
    <property type="term" value="F:tungstate binding"/>
    <property type="evidence" value="ECO:0007669"/>
    <property type="project" value="UniProtKB-ARBA"/>
</dbReference>
<dbReference type="GO" id="GO:0046872">
    <property type="term" value="F:metal ion binding"/>
    <property type="evidence" value="ECO:0007669"/>
    <property type="project" value="UniProtKB-KW"/>
</dbReference>
<feature type="signal peptide" evidence="7">
    <location>
        <begin position="1"/>
        <end position="18"/>
    </location>
</feature>
<feature type="binding site" evidence="6">
    <location>
        <position position="162"/>
    </location>
    <ligand>
        <name>molybdate</name>
        <dbReference type="ChEBI" id="CHEBI:36264"/>
    </ligand>
</feature>
<feature type="binding site" evidence="6">
    <location>
        <position position="28"/>
    </location>
    <ligand>
        <name>molybdate</name>
        <dbReference type="ChEBI" id="CHEBI:36264"/>
    </ligand>
</feature>
<proteinExistence type="inferred from homology"/>
<dbReference type="PANTHER" id="PTHR30632:SF17">
    <property type="entry name" value="MOLYBDATE-BINDING PROTEIN MODA"/>
    <property type="match status" value="1"/>
</dbReference>
<feature type="chain" id="PRO_5025383938" evidence="7">
    <location>
        <begin position="19"/>
        <end position="245"/>
    </location>
</feature>
<protein>
    <submittedName>
        <fullName evidence="8">Molybdate ABC transporter substrate-binding protein</fullName>
    </submittedName>
</protein>
<evidence type="ECO:0000256" key="3">
    <source>
        <dbReference type="ARBA" id="ARBA00022723"/>
    </source>
</evidence>
<dbReference type="SUPFAM" id="SSF53850">
    <property type="entry name" value="Periplasmic binding protein-like II"/>
    <property type="match status" value="1"/>
</dbReference>
<dbReference type="AlphaFoldDB" id="A0A6B2JSY9"/>
<feature type="binding site" evidence="6">
    <location>
        <position position="55"/>
    </location>
    <ligand>
        <name>molybdate</name>
        <dbReference type="ChEBI" id="CHEBI:36264"/>
    </ligand>
</feature>
<comment type="similarity">
    <text evidence="1">Belongs to the bacterial solute-binding protein ModA family.</text>
</comment>
<keyword evidence="4 7" id="KW-0732">Signal</keyword>
<evidence type="ECO:0000313" key="8">
    <source>
        <dbReference type="EMBL" id="NDV01130.1"/>
    </source>
</evidence>
<evidence type="ECO:0000256" key="6">
    <source>
        <dbReference type="PIRSR" id="PIRSR004846-1"/>
    </source>
</evidence>
<feature type="binding site" evidence="6">
    <location>
        <position position="135"/>
    </location>
    <ligand>
        <name>molybdate</name>
        <dbReference type="ChEBI" id="CHEBI:36264"/>
    </ligand>
</feature>
<dbReference type="InterPro" id="IPR005950">
    <property type="entry name" value="ModA"/>
</dbReference>
<evidence type="ECO:0000256" key="7">
    <source>
        <dbReference type="SAM" id="SignalP"/>
    </source>
</evidence>
<sequence length="245" mass="25134">MIRPLALLLALLPLPALGERLTIFAAASLAGPLDAAAELWSEESGHQTALSYAGSSVLARQIMAGAPADVFLSANEEWMDAVEADGRLVPASRVDLWGNALVLVSRASSPLPLAELPQALSDDRLAMALTEAVPAGIYGREALTALGLWEAVAPHVAETDNVRAALDLVALGAAPFGIVYATDAAAEPRVTVAATFPEESHAPIIYPGAALTVGPAEDFLAFLQTAPAQALFAEAGFTGPPGPAP</sequence>
<accession>A0A6B2JSY9</accession>
<keyword evidence="2 6" id="KW-0500">Molybdenum</keyword>
<dbReference type="Gene3D" id="3.40.190.10">
    <property type="entry name" value="Periplasmic binding protein-like II"/>
    <property type="match status" value="2"/>
</dbReference>
<feature type="binding site" evidence="6">
    <location>
        <position position="180"/>
    </location>
    <ligand>
        <name>molybdate</name>
        <dbReference type="ChEBI" id="CHEBI:36264"/>
    </ligand>
</feature>
<evidence type="ECO:0000313" key="9">
    <source>
        <dbReference type="Proteomes" id="UP000474757"/>
    </source>
</evidence>
<reference evidence="8 9" key="1">
    <citation type="submission" date="2020-02" db="EMBL/GenBank/DDBJ databases">
        <title>Pseudoroseicyclus tamarix, sp. nov., isolated from offshore sediment of a Tamarix chinensis forest.</title>
        <authorList>
            <person name="Gai Y."/>
        </authorList>
    </citation>
    <scope>NUCLEOTIDE SEQUENCE [LARGE SCALE GENOMIC DNA]</scope>
    <source>
        <strain evidence="8 9">CLL3-39</strain>
    </source>
</reference>
<evidence type="ECO:0000256" key="5">
    <source>
        <dbReference type="ARBA" id="ARBA00062515"/>
    </source>
</evidence>